<dbReference type="PROSITE" id="PS50994">
    <property type="entry name" value="INTEGRASE"/>
    <property type="match status" value="1"/>
</dbReference>
<feature type="domain" description="Integrase catalytic" evidence="1">
    <location>
        <begin position="161"/>
        <end position="328"/>
    </location>
</feature>
<dbReference type="InterPro" id="IPR001584">
    <property type="entry name" value="Integrase_cat-core"/>
</dbReference>
<dbReference type="Gene3D" id="3.30.420.10">
    <property type="entry name" value="Ribonuclease H-like superfamily/Ribonuclease H"/>
    <property type="match status" value="1"/>
</dbReference>
<dbReference type="Pfam" id="PF00665">
    <property type="entry name" value="rve"/>
    <property type="match status" value="1"/>
</dbReference>
<dbReference type="SUPFAM" id="SSF53098">
    <property type="entry name" value="Ribonuclease H-like"/>
    <property type="match status" value="1"/>
</dbReference>
<proteinExistence type="predicted"/>
<name>A0ABD2Z1K1_9GENT</name>
<dbReference type="AlphaFoldDB" id="A0ABD2Z1K1"/>
<keyword evidence="3" id="KW-1185">Reference proteome</keyword>
<comment type="caution">
    <text evidence="2">The sequence shown here is derived from an EMBL/GenBank/DDBJ whole genome shotgun (WGS) entry which is preliminary data.</text>
</comment>
<dbReference type="EMBL" id="JBJUIK010000011">
    <property type="protein sequence ID" value="KAL3513380.1"/>
    <property type="molecule type" value="Genomic_DNA"/>
</dbReference>
<accession>A0ABD2Z1K1</accession>
<organism evidence="2 3">
    <name type="scientific">Cinchona calisaya</name>
    <dbReference type="NCBI Taxonomy" id="153742"/>
    <lineage>
        <taxon>Eukaryota</taxon>
        <taxon>Viridiplantae</taxon>
        <taxon>Streptophyta</taxon>
        <taxon>Embryophyta</taxon>
        <taxon>Tracheophyta</taxon>
        <taxon>Spermatophyta</taxon>
        <taxon>Magnoliopsida</taxon>
        <taxon>eudicotyledons</taxon>
        <taxon>Gunneridae</taxon>
        <taxon>Pentapetalae</taxon>
        <taxon>asterids</taxon>
        <taxon>lamiids</taxon>
        <taxon>Gentianales</taxon>
        <taxon>Rubiaceae</taxon>
        <taxon>Cinchonoideae</taxon>
        <taxon>Cinchoneae</taxon>
        <taxon>Cinchona</taxon>
    </lineage>
</organism>
<dbReference type="PANTHER" id="PTHR47266">
    <property type="entry name" value="ENDONUCLEASE-RELATED"/>
    <property type="match status" value="1"/>
</dbReference>
<reference evidence="2 3" key="1">
    <citation type="submission" date="2024-11" db="EMBL/GenBank/DDBJ databases">
        <title>A near-complete genome assembly of Cinchona calisaya.</title>
        <authorList>
            <person name="Lian D.C."/>
            <person name="Zhao X.W."/>
            <person name="Wei L."/>
        </authorList>
    </citation>
    <scope>NUCLEOTIDE SEQUENCE [LARGE SCALE GENOMIC DNA]</scope>
    <source>
        <tissue evidence="2">Nenye</tissue>
    </source>
</reference>
<sequence length="349" mass="40230">MKGIENSVADHLSWLEGPKLLVQEAVPINDQFSTELLMTLEVTHPWYADIVYYLVAKVVPFSTDINQMKKFFAELKYYFWEEPFLYHRCSDQVIRRCIPAEEVVDILHHCHASPVGGHHGGQRTAAKVLQCGCYWPSLFKDARDFVMQCNECQRTRNILRKNEMPLTNILVYEVFDVWGLDFMGPFSSSFSNKFILVAVDYVSKWVGTMALPTNDARVVVSFVKKNIFSRFGIPRAIISDGGSHFTNAKFEALLSKYGVRHKISLAYHPQTSGQVEVSNREFKQILEKIVIASRKDWSRQLDNALWSYHTAYKTPIGMSPFRMLFGKSCHLPVELEHKAYWAVKKLNFD</sequence>
<dbReference type="InterPro" id="IPR012337">
    <property type="entry name" value="RNaseH-like_sf"/>
</dbReference>
<dbReference type="InterPro" id="IPR041588">
    <property type="entry name" value="Integrase_H2C2"/>
</dbReference>
<evidence type="ECO:0000313" key="3">
    <source>
        <dbReference type="Proteomes" id="UP001630127"/>
    </source>
</evidence>
<protein>
    <recommendedName>
        <fullName evidence="1">Integrase catalytic domain-containing protein</fullName>
    </recommendedName>
</protein>
<dbReference type="Proteomes" id="UP001630127">
    <property type="component" value="Unassembled WGS sequence"/>
</dbReference>
<dbReference type="InterPro" id="IPR036397">
    <property type="entry name" value="RNaseH_sf"/>
</dbReference>
<gene>
    <name evidence="2" type="ORF">ACH5RR_026097</name>
</gene>
<evidence type="ECO:0000313" key="2">
    <source>
        <dbReference type="EMBL" id="KAL3513380.1"/>
    </source>
</evidence>
<dbReference type="Gene3D" id="1.10.340.70">
    <property type="match status" value="1"/>
</dbReference>
<dbReference type="Pfam" id="PF17921">
    <property type="entry name" value="Integrase_H2C2"/>
    <property type="match status" value="1"/>
</dbReference>
<evidence type="ECO:0000259" key="1">
    <source>
        <dbReference type="PROSITE" id="PS50994"/>
    </source>
</evidence>
<dbReference type="InterPro" id="IPR052160">
    <property type="entry name" value="Gypsy_RT_Integrase-like"/>
</dbReference>